<evidence type="ECO:0000313" key="9">
    <source>
        <dbReference type="EMBL" id="CAI3998098.1"/>
    </source>
</evidence>
<comment type="similarity">
    <text evidence="3">Belongs to the cysteine synthase/cystathionine beta-synthase family.</text>
</comment>
<evidence type="ECO:0000256" key="3">
    <source>
        <dbReference type="ARBA" id="ARBA00007103"/>
    </source>
</evidence>
<reference evidence="10 11" key="2">
    <citation type="submission" date="2024-05" db="EMBL/GenBank/DDBJ databases">
        <authorList>
            <person name="Chen Y."/>
            <person name="Shah S."/>
            <person name="Dougan E. K."/>
            <person name="Thang M."/>
            <person name="Chan C."/>
        </authorList>
    </citation>
    <scope>NUCLEOTIDE SEQUENCE [LARGE SCALE GENOMIC DNA]</scope>
</reference>
<dbReference type="InterPro" id="IPR036052">
    <property type="entry name" value="TrpB-like_PALP_sf"/>
</dbReference>
<dbReference type="GO" id="GO:0004122">
    <property type="term" value="F:cystathionine beta-synthase activity"/>
    <property type="evidence" value="ECO:0007669"/>
    <property type="project" value="UniProtKB-EC"/>
</dbReference>
<gene>
    <name evidence="9" type="ORF">C1SCF055_LOCUS24427</name>
</gene>
<evidence type="ECO:0000256" key="2">
    <source>
        <dbReference type="ARBA" id="ARBA00005003"/>
    </source>
</evidence>
<proteinExistence type="inferred from homology"/>
<feature type="compositionally biased region" description="Polar residues" evidence="7">
    <location>
        <begin position="944"/>
        <end position="959"/>
    </location>
</feature>
<dbReference type="InterPro" id="IPR001926">
    <property type="entry name" value="TrpB-like_PALP"/>
</dbReference>
<dbReference type="InterPro" id="IPR050214">
    <property type="entry name" value="Cys_Synth/Cystath_Beta-Synth"/>
</dbReference>
<dbReference type="FunFam" id="3.40.50.1100:FF:000003">
    <property type="entry name" value="Cystathionine beta-synthase"/>
    <property type="match status" value="1"/>
</dbReference>
<dbReference type="CDD" id="cd01561">
    <property type="entry name" value="CBS_like"/>
    <property type="match status" value="1"/>
</dbReference>
<organism evidence="9">
    <name type="scientific">Cladocopium goreaui</name>
    <dbReference type="NCBI Taxonomy" id="2562237"/>
    <lineage>
        <taxon>Eukaryota</taxon>
        <taxon>Sar</taxon>
        <taxon>Alveolata</taxon>
        <taxon>Dinophyceae</taxon>
        <taxon>Suessiales</taxon>
        <taxon>Symbiodiniaceae</taxon>
        <taxon>Cladocopium</taxon>
    </lineage>
</organism>
<evidence type="ECO:0000256" key="4">
    <source>
        <dbReference type="ARBA" id="ARBA00012041"/>
    </source>
</evidence>
<dbReference type="EMBL" id="CAMXCT010002427">
    <property type="protein sequence ID" value="CAI3998098.1"/>
    <property type="molecule type" value="Genomic_DNA"/>
</dbReference>
<feature type="compositionally biased region" description="Basic and acidic residues" evidence="7">
    <location>
        <begin position="152"/>
        <end position="164"/>
    </location>
</feature>
<dbReference type="SUPFAM" id="SSF51101">
    <property type="entry name" value="Mannose-binding lectins"/>
    <property type="match status" value="1"/>
</dbReference>
<dbReference type="GO" id="GO:0044272">
    <property type="term" value="P:sulfur compound biosynthetic process"/>
    <property type="evidence" value="ECO:0007669"/>
    <property type="project" value="UniProtKB-ARBA"/>
</dbReference>
<name>A0A9P1CV60_9DINO</name>
<evidence type="ECO:0000256" key="5">
    <source>
        <dbReference type="ARBA" id="ARBA00022898"/>
    </source>
</evidence>
<evidence type="ECO:0000256" key="7">
    <source>
        <dbReference type="SAM" id="MobiDB-lite"/>
    </source>
</evidence>
<dbReference type="GO" id="GO:0006534">
    <property type="term" value="P:cysteine metabolic process"/>
    <property type="evidence" value="ECO:0007669"/>
    <property type="project" value="UniProtKB-ARBA"/>
</dbReference>
<evidence type="ECO:0000256" key="6">
    <source>
        <dbReference type="ARBA" id="ARBA00047490"/>
    </source>
</evidence>
<comment type="caution">
    <text evidence="9">The sequence shown here is derived from an EMBL/GenBank/DDBJ whole genome shotgun (WGS) entry which is preliminary data.</text>
</comment>
<dbReference type="Proteomes" id="UP001152797">
    <property type="component" value="Unassembled WGS sequence"/>
</dbReference>
<dbReference type="OrthoDB" id="10259545at2759"/>
<feature type="compositionally biased region" description="Polar residues" evidence="7">
    <location>
        <begin position="120"/>
        <end position="138"/>
    </location>
</feature>
<keyword evidence="11" id="KW-1185">Reference proteome</keyword>
<evidence type="ECO:0000313" key="11">
    <source>
        <dbReference type="Proteomes" id="UP001152797"/>
    </source>
</evidence>
<feature type="region of interest" description="Disordered" evidence="7">
    <location>
        <begin position="937"/>
        <end position="961"/>
    </location>
</feature>
<dbReference type="EMBL" id="CAMXCT030002427">
    <property type="protein sequence ID" value="CAL4785410.1"/>
    <property type="molecule type" value="Genomic_DNA"/>
</dbReference>
<dbReference type="EC" id="4.2.1.22" evidence="4"/>
<feature type="region of interest" description="Disordered" evidence="7">
    <location>
        <begin position="89"/>
        <end position="192"/>
    </location>
</feature>
<keyword evidence="5" id="KW-0663">Pyridoxal phosphate</keyword>
<protein>
    <recommendedName>
        <fullName evidence="4">cystathionine beta-synthase</fullName>
        <ecNumber evidence="4">4.2.1.22</ecNumber>
    </recommendedName>
</protein>
<dbReference type="FunFam" id="3.40.50.1100:FF:000118">
    <property type="entry name" value="Related to CYS4-cystathionine beta-synthase"/>
    <property type="match status" value="1"/>
</dbReference>
<dbReference type="Gene3D" id="3.40.50.1100">
    <property type="match status" value="2"/>
</dbReference>
<dbReference type="PANTHER" id="PTHR10314">
    <property type="entry name" value="CYSTATHIONINE BETA-SYNTHASE"/>
    <property type="match status" value="1"/>
</dbReference>
<dbReference type="Pfam" id="PF00291">
    <property type="entry name" value="PALP"/>
    <property type="match status" value="1"/>
</dbReference>
<dbReference type="GO" id="GO:0009069">
    <property type="term" value="P:serine family amino acid metabolic process"/>
    <property type="evidence" value="ECO:0007669"/>
    <property type="project" value="UniProtKB-ARBA"/>
</dbReference>
<dbReference type="EMBL" id="CAMXCT020002427">
    <property type="protein sequence ID" value="CAL1151473.1"/>
    <property type="molecule type" value="Genomic_DNA"/>
</dbReference>
<dbReference type="Gene3D" id="2.100.10.30">
    <property type="entry name" value="Jacalin-like lectin domain"/>
    <property type="match status" value="1"/>
</dbReference>
<comment type="catalytic activity">
    <reaction evidence="6">
        <text>L-homocysteine + L-serine = L,L-cystathionine + H2O</text>
        <dbReference type="Rhea" id="RHEA:10112"/>
        <dbReference type="ChEBI" id="CHEBI:15377"/>
        <dbReference type="ChEBI" id="CHEBI:33384"/>
        <dbReference type="ChEBI" id="CHEBI:58161"/>
        <dbReference type="ChEBI" id="CHEBI:58199"/>
        <dbReference type="EC" id="4.2.1.22"/>
    </reaction>
</comment>
<evidence type="ECO:0000313" key="10">
    <source>
        <dbReference type="EMBL" id="CAL4785410.1"/>
    </source>
</evidence>
<dbReference type="InterPro" id="IPR036404">
    <property type="entry name" value="Jacalin-like_lectin_dom_sf"/>
</dbReference>
<accession>A0A9P1CV60</accession>
<feature type="domain" description="Tryptophan synthase beta chain-like PALP" evidence="8">
    <location>
        <begin position="422"/>
        <end position="728"/>
    </location>
</feature>
<sequence length="1212" mass="134269">MHRKGRCLSDESLPCPLGRSPPLSPSGGVAATGEDFVLHDALHVGPLDIASSIGGADPAVVYVRLSNFAARRRGCLRLHQEAEKEDLDLEPFSPVLHPCNGNGSGFEARRKRRRSRSGSDFSQTSSTYGSSPNLQVSTGPVREVSAESTGLEELRPKDLEDSERFPPNLALERCSTWSASGRPAAGEPEEEEEIASIQRHLETMNAAAADLNAAQESLNACLKRQRSLIQLWAVVNAPWQPAPGAESVRDDKVSRAKRIQCNLLAKRTMARTEEVRDLCHEILRLYGNPEAGSNEELSRFGGVALRKVARAGFQLPQSRFIAAVDPVIARAREMQQLPYDEAKEGVIRAPDYVGWDQEIDTDFKKLTVGPIKGGRPYQKICDSALDLIGFTPRHGSTRSSAGHGRHSFFVVDPMAGELSQVELFNAGGSVKDRIAKRMVEEAEKTLGSAMGRQNCTGEFPQTMADRGSDILIEATSGNTGVGLCMVSAIKGYKQIICLPKKMSGEKVNTMKCLGAEILRTPTEAAWDAEDSHIFLSARLAKDLGGHVLDQYKNPGNPLAHYDGTAEEIAEQCEGKLDYMIMSTGTGGTMTGVAKKLKELIPGVKVVGVDPYGSILVAQPEQMNEKSNRTGQEKILAAKTALRSCWSQLVGFFLNVGYDFIPTVLDREIVDYWVPVKTDDDEAFAMCRALVRHEGLLIGGSCGSTVAGAYRFIKENKIPKGKRCAVLLADSARNYMSKFMDDGWMQENGFDMAKMTAAVNEKVGLFSRRFLKLTLVNQFFAMESTLRLNISCLAPSGKEVRKLRIALPSTHTVQQLLRKVEAHPEAEGRSFKDLRLKGSGAYLHMEDQLKDVLRVEERDLEAVPLQSRSPDEHWLVDTVRHAYVPNEKFREDKHCNFLSCRVGARMEIHGRANGWFYCVDDLGEKGFVPDWVFEDSDPLSETDESTTSPASPTGQASTQVKAEKDMYGEGGRLQGLGVVDRIHVRTSGYVDSIILYMKDGQVYRYGKGGYRDAEVLLGRDETILSITQKEKQSLGEIVFTTSKRELVSGGWCGTGKQYKQNFFECRPGHQIHHFDIEDSVLCGIHWVEIPSNKRKNGLEDKDGNELQLQPKMRAKKSSRVYEQANSLNPDRRCHFLDTFQDFLEEKYRDLLLAEATIPGPDKSFTCGMTDSSCNARIRHLATMADLALRFLKPHVPWCHGLFSLVIMIQVNYG</sequence>
<evidence type="ECO:0000256" key="1">
    <source>
        <dbReference type="ARBA" id="ARBA00001933"/>
    </source>
</evidence>
<comment type="cofactor">
    <cofactor evidence="1">
        <name>pyridoxal 5'-phosphate</name>
        <dbReference type="ChEBI" id="CHEBI:597326"/>
    </cofactor>
</comment>
<dbReference type="SUPFAM" id="SSF53686">
    <property type="entry name" value="Tryptophan synthase beta subunit-like PLP-dependent enzymes"/>
    <property type="match status" value="1"/>
</dbReference>
<comment type="pathway">
    <text evidence="2">Amino-acid biosynthesis; L-cysteine biosynthesis; L-cysteine from L-homocysteine and L-serine: step 1/2.</text>
</comment>
<dbReference type="AlphaFoldDB" id="A0A9P1CV60"/>
<reference evidence="9" key="1">
    <citation type="submission" date="2022-10" db="EMBL/GenBank/DDBJ databases">
        <authorList>
            <person name="Chen Y."/>
            <person name="Dougan E. K."/>
            <person name="Chan C."/>
            <person name="Rhodes N."/>
            <person name="Thang M."/>
        </authorList>
    </citation>
    <scope>NUCLEOTIDE SEQUENCE</scope>
</reference>
<evidence type="ECO:0000259" key="8">
    <source>
        <dbReference type="Pfam" id="PF00291"/>
    </source>
</evidence>